<reference evidence="1" key="1">
    <citation type="submission" date="2023-03" db="EMBL/GenBank/DDBJ databases">
        <title>Lomoglobus Profundus gen. nov., sp. nov., a novel member of the phylum Verrucomicrobia, isolated from deep-marine sediment of South China Sea.</title>
        <authorList>
            <person name="Ahmad T."/>
            <person name="Ishaq S.E."/>
            <person name="Wang F."/>
        </authorList>
    </citation>
    <scope>NUCLEOTIDE SEQUENCE</scope>
    <source>
        <strain evidence="1">LMO-M01</strain>
    </source>
</reference>
<sequence>MASTTKFRNLICMADLFFALSASLFLLSAIEGKTLEGEDPLVDRDPNPAEIEKAIGRLEAEADTVQTQLEAIENLSDQLGLETPESRQP</sequence>
<protein>
    <submittedName>
        <fullName evidence="1">Uncharacterized protein</fullName>
    </submittedName>
</protein>
<dbReference type="KEGG" id="slom:PXH66_02250"/>
<evidence type="ECO:0000313" key="1">
    <source>
        <dbReference type="EMBL" id="WED65667.1"/>
    </source>
</evidence>
<proteinExistence type="predicted"/>
<keyword evidence="2" id="KW-1185">Reference proteome</keyword>
<dbReference type="Proteomes" id="UP001218638">
    <property type="component" value="Chromosome"/>
</dbReference>
<dbReference type="RefSeq" id="WP_330930197.1">
    <property type="nucleotide sequence ID" value="NZ_CP119075.1"/>
</dbReference>
<organism evidence="1 2">
    <name type="scientific">Synoicihabitans lomoniglobus</name>
    <dbReference type="NCBI Taxonomy" id="2909285"/>
    <lineage>
        <taxon>Bacteria</taxon>
        <taxon>Pseudomonadati</taxon>
        <taxon>Verrucomicrobiota</taxon>
        <taxon>Opitutia</taxon>
        <taxon>Opitutales</taxon>
        <taxon>Opitutaceae</taxon>
        <taxon>Synoicihabitans</taxon>
    </lineage>
</organism>
<gene>
    <name evidence="1" type="ORF">PXH66_02250</name>
</gene>
<dbReference type="EMBL" id="CP119075">
    <property type="protein sequence ID" value="WED65667.1"/>
    <property type="molecule type" value="Genomic_DNA"/>
</dbReference>
<evidence type="ECO:0000313" key="2">
    <source>
        <dbReference type="Proteomes" id="UP001218638"/>
    </source>
</evidence>
<name>A0AAE9ZWX8_9BACT</name>
<accession>A0AAE9ZWX8</accession>
<dbReference type="AlphaFoldDB" id="A0AAE9ZWX8"/>